<accession>A0AB34X090</accession>
<dbReference type="Proteomes" id="UP000070572">
    <property type="component" value="Unassembled WGS sequence"/>
</dbReference>
<sequence length="298" mass="34440">MGNNDFENKHPRAKDGKFAEKLRKESGLTLGLEQELFTPSAMPEGYERGKVLVGKVKKYDPNSLTGALTEYECPRHDEITGGDWHLMEEQRYSFGGGELIYRTSNGHVHEKYDEKWNLIRQEFMDKDAEPAQGGDGWTEKHWRDNGSMSSRTRFVFLDSNEALENFKVDVVARGGKLTIEEYFDEQGRQTGGRYYRVAGDKLYELKESYSPDGDYRYLESIGFNGGYCAPENEPCFVFYQDGKLSSAEYKVERNGDYVPHRTNGPAIIDNHKPEGERERYFLEGKEYTKYEWEKKVGK</sequence>
<name>A0AB34X090_9ACTO</name>
<reference evidence="2 3" key="1">
    <citation type="submission" date="2016-01" db="EMBL/GenBank/DDBJ databases">
        <authorList>
            <person name="Mitreva M."/>
            <person name="Pepin K.H."/>
            <person name="Mihindukulasuriya K.A."/>
            <person name="Fulton R."/>
            <person name="Fronick C."/>
            <person name="O'Laughlin M."/>
            <person name="Miner T."/>
            <person name="Herter B."/>
            <person name="Rosa B.A."/>
            <person name="Cordes M."/>
            <person name="Tomlinson C."/>
            <person name="Wollam A."/>
            <person name="Palsikar V.B."/>
            <person name="Mardis E.R."/>
            <person name="Wilson R.K."/>
        </authorList>
    </citation>
    <scope>NUCLEOTIDE SEQUENCE [LARGE SCALE GENOMIC DNA]</scope>
    <source>
        <strain evidence="2 3">DNF00696</strain>
    </source>
</reference>
<dbReference type="EMBL" id="LSDN01000012">
    <property type="protein sequence ID" value="KXB81243.1"/>
    <property type="molecule type" value="Genomic_DNA"/>
</dbReference>
<evidence type="ECO:0000313" key="2">
    <source>
        <dbReference type="EMBL" id="KXB81243.1"/>
    </source>
</evidence>
<comment type="caution">
    <text evidence="2">The sequence shown here is derived from an EMBL/GenBank/DDBJ whole genome shotgun (WGS) entry which is preliminary data.</text>
</comment>
<gene>
    <name evidence="2" type="ORF">HMPREF1862_00604</name>
</gene>
<feature type="region of interest" description="Disordered" evidence="1">
    <location>
        <begin position="1"/>
        <end position="20"/>
    </location>
</feature>
<dbReference type="AlphaFoldDB" id="A0AB34X090"/>
<organism evidence="2 3">
    <name type="scientific">Varibaculum cambriense</name>
    <dbReference type="NCBI Taxonomy" id="184870"/>
    <lineage>
        <taxon>Bacteria</taxon>
        <taxon>Bacillati</taxon>
        <taxon>Actinomycetota</taxon>
        <taxon>Actinomycetes</taxon>
        <taxon>Actinomycetales</taxon>
        <taxon>Actinomycetaceae</taxon>
        <taxon>Varibaculum</taxon>
    </lineage>
</organism>
<proteinExistence type="predicted"/>
<protein>
    <recommendedName>
        <fullName evidence="4">Toxin-antitoxin system YwqK family antitoxin</fullName>
    </recommendedName>
</protein>
<evidence type="ECO:0000313" key="3">
    <source>
        <dbReference type="Proteomes" id="UP000070572"/>
    </source>
</evidence>
<evidence type="ECO:0000256" key="1">
    <source>
        <dbReference type="SAM" id="MobiDB-lite"/>
    </source>
</evidence>
<evidence type="ECO:0008006" key="4">
    <source>
        <dbReference type="Google" id="ProtNLM"/>
    </source>
</evidence>